<dbReference type="InterPro" id="IPR000834">
    <property type="entry name" value="Peptidase_M14"/>
</dbReference>
<dbReference type="SFLD" id="SFLDG01205">
    <property type="entry name" value="AMPS.1"/>
    <property type="match status" value="1"/>
</dbReference>
<dbReference type="InterPro" id="IPR040079">
    <property type="entry name" value="Glutathione_S-Trfase"/>
</dbReference>
<keyword evidence="13" id="KW-0482">Metalloprotease</keyword>
<evidence type="ECO:0000256" key="15">
    <source>
        <dbReference type="ARBA" id="ARBA00038317"/>
    </source>
</evidence>
<dbReference type="EMBL" id="JAVRBK010000008">
    <property type="protein sequence ID" value="KAK5640388.1"/>
    <property type="molecule type" value="Genomic_DNA"/>
</dbReference>
<dbReference type="SUPFAM" id="SSF47616">
    <property type="entry name" value="GST C-terminal domain-like"/>
    <property type="match status" value="1"/>
</dbReference>
<evidence type="ECO:0000256" key="6">
    <source>
        <dbReference type="ARBA" id="ARBA00022525"/>
    </source>
</evidence>
<evidence type="ECO:0000256" key="3">
    <source>
        <dbReference type="ARBA" id="ARBA00005988"/>
    </source>
</evidence>
<evidence type="ECO:0000256" key="10">
    <source>
        <dbReference type="ARBA" id="ARBA00022729"/>
    </source>
</evidence>
<feature type="compositionally biased region" description="Basic and acidic residues" evidence="20">
    <location>
        <begin position="467"/>
        <end position="490"/>
    </location>
</feature>
<evidence type="ECO:0000256" key="4">
    <source>
        <dbReference type="ARBA" id="ARBA00011738"/>
    </source>
</evidence>
<dbReference type="Pfam" id="PF02798">
    <property type="entry name" value="GST_N"/>
    <property type="match status" value="1"/>
</dbReference>
<comment type="similarity">
    <text evidence="3 19">Belongs to the peptidase M14 family.</text>
</comment>
<dbReference type="SFLD" id="SFLDG00363">
    <property type="entry name" value="AMPS_(cytGST):_Alpha-__Mu-__Pi"/>
    <property type="match status" value="1"/>
</dbReference>
<evidence type="ECO:0000256" key="13">
    <source>
        <dbReference type="ARBA" id="ARBA00023049"/>
    </source>
</evidence>
<keyword evidence="6" id="KW-0964">Secreted</keyword>
<dbReference type="FunFam" id="1.20.1050.10:FF:000030">
    <property type="entry name" value="Glutathione S-transferase S1"/>
    <property type="match status" value="1"/>
</dbReference>
<evidence type="ECO:0000256" key="18">
    <source>
        <dbReference type="ARBA" id="ARBA00069039"/>
    </source>
</evidence>
<dbReference type="Proteomes" id="UP001329430">
    <property type="component" value="Chromosome 8"/>
</dbReference>
<dbReference type="GO" id="GO:0008270">
    <property type="term" value="F:zinc ion binding"/>
    <property type="evidence" value="ECO:0007669"/>
    <property type="project" value="InterPro"/>
</dbReference>
<dbReference type="SUPFAM" id="SSF52833">
    <property type="entry name" value="Thioredoxin-like"/>
    <property type="match status" value="1"/>
</dbReference>
<dbReference type="FunFam" id="3.40.630.10:FF:000040">
    <property type="entry name" value="zinc carboxypeptidase"/>
    <property type="match status" value="1"/>
</dbReference>
<dbReference type="PANTHER" id="PTHR11705:SF153">
    <property type="entry name" value="ZINC CARBOXYPEPTIDASE A 1-LIKE PROTEIN"/>
    <property type="match status" value="1"/>
</dbReference>
<dbReference type="PROSITE" id="PS52035">
    <property type="entry name" value="PEPTIDASE_M14"/>
    <property type="match status" value="1"/>
</dbReference>
<evidence type="ECO:0000256" key="11">
    <source>
        <dbReference type="ARBA" id="ARBA00022801"/>
    </source>
</evidence>
<dbReference type="EC" id="2.5.1.18" evidence="5"/>
<evidence type="ECO:0000259" key="24">
    <source>
        <dbReference type="PROSITE" id="PS52035"/>
    </source>
</evidence>
<feature type="active site" description="Proton donor/acceptor" evidence="19">
    <location>
        <position position="383"/>
    </location>
</feature>
<dbReference type="Gene3D" id="3.30.70.340">
    <property type="entry name" value="Metallocarboxypeptidase-like"/>
    <property type="match status" value="1"/>
</dbReference>
<dbReference type="Gene3D" id="3.40.630.10">
    <property type="entry name" value="Zn peptidases"/>
    <property type="match status" value="1"/>
</dbReference>
<evidence type="ECO:0000256" key="21">
    <source>
        <dbReference type="SAM" id="SignalP"/>
    </source>
</evidence>
<dbReference type="GO" id="GO:0005615">
    <property type="term" value="C:extracellular space"/>
    <property type="evidence" value="ECO:0007669"/>
    <property type="project" value="TreeGrafter"/>
</dbReference>
<evidence type="ECO:0000256" key="12">
    <source>
        <dbReference type="ARBA" id="ARBA00022833"/>
    </source>
</evidence>
<evidence type="ECO:0000256" key="14">
    <source>
        <dbReference type="ARBA" id="ARBA00023157"/>
    </source>
</evidence>
<dbReference type="InterPro" id="IPR003146">
    <property type="entry name" value="M14A_act_pep"/>
</dbReference>
<accession>A0AAN7ZIK2</accession>
<evidence type="ECO:0000256" key="8">
    <source>
        <dbReference type="ARBA" id="ARBA00022670"/>
    </source>
</evidence>
<dbReference type="PRINTS" id="PR00765">
    <property type="entry name" value="CRBOXYPTASEA"/>
</dbReference>
<dbReference type="GO" id="GO:0004181">
    <property type="term" value="F:metallocarboxypeptidase activity"/>
    <property type="evidence" value="ECO:0007669"/>
    <property type="project" value="InterPro"/>
</dbReference>
<dbReference type="GO" id="GO:0004364">
    <property type="term" value="F:glutathione transferase activity"/>
    <property type="evidence" value="ECO:0007669"/>
    <property type="project" value="UniProtKB-EC"/>
</dbReference>
<dbReference type="AlphaFoldDB" id="A0AAN7ZIK2"/>
<feature type="domain" description="GST N-terminal" evidence="22">
    <location>
        <begin position="558"/>
        <end position="635"/>
    </location>
</feature>
<dbReference type="CDD" id="cd03860">
    <property type="entry name" value="M14_CP_A-B_like"/>
    <property type="match status" value="1"/>
</dbReference>
<comment type="catalytic activity">
    <reaction evidence="16">
        <text>RX + glutathione = an S-substituted glutathione + a halide anion + H(+)</text>
        <dbReference type="Rhea" id="RHEA:16437"/>
        <dbReference type="ChEBI" id="CHEBI:15378"/>
        <dbReference type="ChEBI" id="CHEBI:16042"/>
        <dbReference type="ChEBI" id="CHEBI:17792"/>
        <dbReference type="ChEBI" id="CHEBI:57925"/>
        <dbReference type="ChEBI" id="CHEBI:90779"/>
        <dbReference type="EC" id="2.5.1.18"/>
    </reaction>
</comment>
<dbReference type="Pfam" id="PF14497">
    <property type="entry name" value="GST_C_3"/>
    <property type="match status" value="1"/>
</dbReference>
<evidence type="ECO:0000256" key="9">
    <source>
        <dbReference type="ARBA" id="ARBA00022723"/>
    </source>
</evidence>
<dbReference type="CDD" id="cd03039">
    <property type="entry name" value="GST_N_Sigma_like"/>
    <property type="match status" value="1"/>
</dbReference>
<keyword evidence="26" id="KW-1185">Reference proteome</keyword>
<feature type="signal peptide" evidence="21">
    <location>
        <begin position="1"/>
        <end position="25"/>
    </location>
</feature>
<keyword evidence="11" id="KW-0378">Hydrolase</keyword>
<evidence type="ECO:0000256" key="17">
    <source>
        <dbReference type="ARBA" id="ARBA00057299"/>
    </source>
</evidence>
<evidence type="ECO:0000256" key="7">
    <source>
        <dbReference type="ARBA" id="ARBA00022645"/>
    </source>
</evidence>
<evidence type="ECO:0000259" key="23">
    <source>
        <dbReference type="PROSITE" id="PS50405"/>
    </source>
</evidence>
<dbReference type="Gene3D" id="1.20.1050.10">
    <property type="match status" value="1"/>
</dbReference>
<dbReference type="FunFam" id="3.30.70.340:FF:000002">
    <property type="entry name" value="Carboxypeptidase A"/>
    <property type="match status" value="1"/>
</dbReference>
<keyword evidence="14" id="KW-1015">Disulfide bond</keyword>
<dbReference type="InterPro" id="IPR036990">
    <property type="entry name" value="M14A-like_propep"/>
</dbReference>
<dbReference type="GO" id="GO:0004602">
    <property type="term" value="F:glutathione peroxidase activity"/>
    <property type="evidence" value="ECO:0007669"/>
    <property type="project" value="UniProtKB-ARBA"/>
</dbReference>
<comment type="cofactor">
    <cofactor evidence="1">
        <name>Zn(2+)</name>
        <dbReference type="ChEBI" id="CHEBI:29105"/>
    </cofactor>
</comment>
<dbReference type="Gene3D" id="3.40.30.10">
    <property type="entry name" value="Glutaredoxin"/>
    <property type="match status" value="1"/>
</dbReference>
<dbReference type="SUPFAM" id="SSF54897">
    <property type="entry name" value="Protease propeptides/inhibitors"/>
    <property type="match status" value="1"/>
</dbReference>
<comment type="similarity">
    <text evidence="15">Belongs to the GST superfamily. Sigma family.</text>
</comment>
<keyword evidence="12" id="KW-0862">Zinc</keyword>
<reference evidence="25 26" key="1">
    <citation type="journal article" date="2024" name="Insects">
        <title>An Improved Chromosome-Level Genome Assembly of the Firefly Pyrocoelia pectoralis.</title>
        <authorList>
            <person name="Fu X."/>
            <person name="Meyer-Rochow V.B."/>
            <person name="Ballantyne L."/>
            <person name="Zhu X."/>
        </authorList>
    </citation>
    <scope>NUCLEOTIDE SEQUENCE [LARGE SCALE GENOMIC DNA]</scope>
    <source>
        <strain evidence="25">XCY_ONT2</strain>
    </source>
</reference>
<comment type="subunit">
    <text evidence="4">Homodimer.</text>
</comment>
<dbReference type="PROSITE" id="PS00133">
    <property type="entry name" value="CARBOXYPEPT_ZN_2"/>
    <property type="match status" value="1"/>
</dbReference>
<evidence type="ECO:0000256" key="16">
    <source>
        <dbReference type="ARBA" id="ARBA00047960"/>
    </source>
</evidence>
<dbReference type="PROSITE" id="PS50404">
    <property type="entry name" value="GST_NTER"/>
    <property type="match status" value="1"/>
</dbReference>
<organism evidence="25 26">
    <name type="scientific">Pyrocoelia pectoralis</name>
    <dbReference type="NCBI Taxonomy" id="417401"/>
    <lineage>
        <taxon>Eukaryota</taxon>
        <taxon>Metazoa</taxon>
        <taxon>Ecdysozoa</taxon>
        <taxon>Arthropoda</taxon>
        <taxon>Hexapoda</taxon>
        <taxon>Insecta</taxon>
        <taxon>Pterygota</taxon>
        <taxon>Neoptera</taxon>
        <taxon>Endopterygota</taxon>
        <taxon>Coleoptera</taxon>
        <taxon>Polyphaga</taxon>
        <taxon>Elateriformia</taxon>
        <taxon>Elateroidea</taxon>
        <taxon>Lampyridae</taxon>
        <taxon>Lampyrinae</taxon>
        <taxon>Pyrocoelia</taxon>
    </lineage>
</organism>
<evidence type="ECO:0000313" key="26">
    <source>
        <dbReference type="Proteomes" id="UP001329430"/>
    </source>
</evidence>
<dbReference type="CDD" id="cd03192">
    <property type="entry name" value="GST_C_Sigma_like"/>
    <property type="match status" value="1"/>
</dbReference>
<evidence type="ECO:0000256" key="19">
    <source>
        <dbReference type="PROSITE-ProRule" id="PRU01379"/>
    </source>
</evidence>
<comment type="caution">
    <text evidence="25">The sequence shown here is derived from an EMBL/GenBank/DDBJ whole genome shotgun (WGS) entry which is preliminary data.</text>
</comment>
<keyword evidence="7" id="KW-0121">Carboxypeptidase</keyword>
<dbReference type="InterPro" id="IPR004045">
    <property type="entry name" value="Glutathione_S-Trfase_N"/>
</dbReference>
<evidence type="ECO:0000256" key="5">
    <source>
        <dbReference type="ARBA" id="ARBA00012452"/>
    </source>
</evidence>
<feature type="region of interest" description="Disordered" evidence="20">
    <location>
        <begin position="460"/>
        <end position="513"/>
    </location>
</feature>
<dbReference type="SUPFAM" id="SSF53187">
    <property type="entry name" value="Zn-dependent exopeptidases"/>
    <property type="match status" value="1"/>
</dbReference>
<dbReference type="SMART" id="SM00631">
    <property type="entry name" value="Zn_pept"/>
    <property type="match status" value="1"/>
</dbReference>
<name>A0AAN7ZIK2_9COLE</name>
<dbReference type="InterPro" id="IPR004046">
    <property type="entry name" value="GST_C"/>
</dbReference>
<comment type="function">
    <text evidence="17">Involved in the digestion of the blood meal.</text>
</comment>
<keyword evidence="9" id="KW-0479">Metal-binding</keyword>
<evidence type="ECO:0000256" key="2">
    <source>
        <dbReference type="ARBA" id="ARBA00004613"/>
    </source>
</evidence>
<proteinExistence type="inferred from homology"/>
<evidence type="ECO:0000259" key="22">
    <source>
        <dbReference type="PROSITE" id="PS50404"/>
    </source>
</evidence>
<dbReference type="InterPro" id="IPR036282">
    <property type="entry name" value="Glutathione-S-Trfase_C_sf"/>
</dbReference>
<feature type="domain" description="Peptidase M14" evidence="24">
    <location>
        <begin position="120"/>
        <end position="417"/>
    </location>
</feature>
<dbReference type="SFLD" id="SFLDS00019">
    <property type="entry name" value="Glutathione_Transferase_(cytos"/>
    <property type="match status" value="1"/>
</dbReference>
<evidence type="ECO:0000256" key="1">
    <source>
        <dbReference type="ARBA" id="ARBA00001947"/>
    </source>
</evidence>
<dbReference type="InterPro" id="IPR057247">
    <property type="entry name" value="CARBOXYPEPT_ZN_2"/>
</dbReference>
<sequence>MLALALGSAMKVILYLAAILWLCLAEEPQRFDNFKVYQVVPTTTSHLQLLHELENDVNYNFWTEAALNRHVDIMVSPEQKYIFENLLHSGNLTSKVLIDNVQELINIERNPARPRELFSDYQTLDEIHDWLKSLESKYSGIVKLIVGGESYEGRQILGVHVSFKPGNKAAMIEGGIHAREWITPATVTYILDQFLSSTDPAIRAVAESRDWYIFPSINPDGYVYSHTTNRMWRKTRKPYQVNAWTKCYGADSNRNWDYHWMEGGASANPCSDTFAGDKAFSEIETKSLSEFINTIASNLDVYLSFHSYSQLILLPFGHRGHEVPENNEQLLTIGKNARDKLRERYGTEYEVGNIPEAIYVASGGSIDWVAGVHRNVRLVYTFELRDLGRYGFLLPPDQILPTSEETLDAVISMFQQLDDTFFFARLAILNIRVTSWQTSPVASSGSVNIDASTPQIVSSTGILDESLPTHESTDDSKVEESTEENRKDTNEDNGEVVEQSTSKSSTSCTQRKRKTEVINKLDAKIIKFIDHHTNFPKNDHEKRHLSFFKVHISSTMAPAYKLTYFPVKALGEPIRFLLSYGNIEFEDFRFERENWPEIKPHMPFGQTPVLEFNGIQAYQSIAITRYLAKKVKLMGANDLEDLEIDAIVDTINDLRGKIATYYYETDEAIKETRKKPLFDETIPYYLERIEAIAKKNNGHLAVGKLTWADFYFVALLDYLNFMTDMNLIADSPNLQVVQKNVLNLPAIKEWVAKRPVTDM</sequence>
<keyword evidence="8" id="KW-0645">Protease</keyword>
<dbReference type="PANTHER" id="PTHR11705">
    <property type="entry name" value="PROTEASE FAMILY M14 CARBOXYPEPTIDASE A,B"/>
    <property type="match status" value="1"/>
</dbReference>
<evidence type="ECO:0000313" key="25">
    <source>
        <dbReference type="EMBL" id="KAK5640388.1"/>
    </source>
</evidence>
<dbReference type="InterPro" id="IPR036249">
    <property type="entry name" value="Thioredoxin-like_sf"/>
</dbReference>
<dbReference type="InterPro" id="IPR010987">
    <property type="entry name" value="Glutathione-S-Trfase_C-like"/>
</dbReference>
<dbReference type="PROSITE" id="PS50405">
    <property type="entry name" value="GST_CTER"/>
    <property type="match status" value="1"/>
</dbReference>
<dbReference type="Pfam" id="PF00246">
    <property type="entry name" value="Peptidase_M14"/>
    <property type="match status" value="1"/>
</dbReference>
<feature type="compositionally biased region" description="Low complexity" evidence="20">
    <location>
        <begin position="499"/>
        <end position="509"/>
    </location>
</feature>
<dbReference type="GO" id="GO:0006508">
    <property type="term" value="P:proteolysis"/>
    <property type="evidence" value="ECO:0007669"/>
    <property type="project" value="UniProtKB-KW"/>
</dbReference>
<comment type="subcellular location">
    <subcellularLocation>
        <location evidence="2">Secreted</location>
    </subcellularLocation>
</comment>
<feature type="domain" description="GST C-terminal" evidence="23">
    <location>
        <begin position="637"/>
        <end position="759"/>
    </location>
</feature>
<evidence type="ECO:0000256" key="20">
    <source>
        <dbReference type="SAM" id="MobiDB-lite"/>
    </source>
</evidence>
<protein>
    <recommendedName>
        <fullName evidence="18">Zinc carboxypeptidase A 1</fullName>
        <ecNumber evidence="5">2.5.1.18</ecNumber>
    </recommendedName>
</protein>
<gene>
    <name evidence="25" type="ORF">RI129_011199</name>
</gene>
<dbReference type="Pfam" id="PF02244">
    <property type="entry name" value="Propep_M14"/>
    <property type="match status" value="1"/>
</dbReference>
<dbReference type="FunFam" id="3.40.30.10:FF:000035">
    <property type="entry name" value="hematopoietic prostaglandin D synthase"/>
    <property type="match status" value="1"/>
</dbReference>
<feature type="chain" id="PRO_5042840014" description="Zinc carboxypeptidase A 1" evidence="21">
    <location>
        <begin position="26"/>
        <end position="759"/>
    </location>
</feature>
<keyword evidence="10 21" id="KW-0732">Signal</keyword>